<feature type="signal peptide" evidence="4">
    <location>
        <begin position="1"/>
        <end position="20"/>
    </location>
</feature>
<dbReference type="InterPro" id="IPR013783">
    <property type="entry name" value="Ig-like_fold"/>
</dbReference>
<feature type="chain" id="PRO_5029711326" evidence="4">
    <location>
        <begin position="21"/>
        <end position="93"/>
    </location>
</feature>
<evidence type="ECO:0000313" key="6">
    <source>
        <dbReference type="EMBL" id="NXN90575.1"/>
    </source>
</evidence>
<evidence type="ECO:0000256" key="1">
    <source>
        <dbReference type="ARBA" id="ARBA00022859"/>
    </source>
</evidence>
<dbReference type="PROSITE" id="PS50835">
    <property type="entry name" value="IG_LIKE"/>
    <property type="match status" value="1"/>
</dbReference>
<keyword evidence="3" id="KW-1280">Immunoglobulin</keyword>
<dbReference type="Gene3D" id="2.60.40.10">
    <property type="entry name" value="Immunoglobulins"/>
    <property type="match status" value="1"/>
</dbReference>
<keyword evidence="1" id="KW-0391">Immunity</keyword>
<gene>
    <name evidence="6" type="primary">Hv01</name>
    <name evidence="6" type="ORF">BOMGAR_R15813</name>
</gene>
<feature type="domain" description="Ig-like" evidence="5">
    <location>
        <begin position="16"/>
        <end position="93"/>
    </location>
</feature>
<name>A0A7L1MTT9_BOMGA</name>
<keyword evidence="7" id="KW-1185">Reference proteome</keyword>
<evidence type="ECO:0000256" key="4">
    <source>
        <dbReference type="SAM" id="SignalP"/>
    </source>
</evidence>
<keyword evidence="2" id="KW-1064">Adaptive immunity</keyword>
<organism evidence="6 7">
    <name type="scientific">Bombycilla garrulus</name>
    <name type="common">Bohemian waxwing</name>
    <name type="synonym">Lanius garrulus</name>
    <dbReference type="NCBI Taxonomy" id="125297"/>
    <lineage>
        <taxon>Eukaryota</taxon>
        <taxon>Metazoa</taxon>
        <taxon>Chordata</taxon>
        <taxon>Craniata</taxon>
        <taxon>Vertebrata</taxon>
        <taxon>Euteleostomi</taxon>
        <taxon>Archelosauria</taxon>
        <taxon>Archosauria</taxon>
        <taxon>Dinosauria</taxon>
        <taxon>Saurischia</taxon>
        <taxon>Theropoda</taxon>
        <taxon>Coelurosauria</taxon>
        <taxon>Aves</taxon>
        <taxon>Neognathae</taxon>
        <taxon>Neoaves</taxon>
        <taxon>Telluraves</taxon>
        <taxon>Australaves</taxon>
        <taxon>Passeriformes</taxon>
        <taxon>Bombycillidae</taxon>
        <taxon>Bombycilla</taxon>
    </lineage>
</organism>
<keyword evidence="4" id="KW-0732">Signal</keyword>
<dbReference type="GO" id="GO:0002250">
    <property type="term" value="P:adaptive immune response"/>
    <property type="evidence" value="ECO:0007669"/>
    <property type="project" value="UniProtKB-KW"/>
</dbReference>
<evidence type="ECO:0000256" key="3">
    <source>
        <dbReference type="ARBA" id="ARBA00043265"/>
    </source>
</evidence>
<dbReference type="GO" id="GO:0019814">
    <property type="term" value="C:immunoglobulin complex"/>
    <property type="evidence" value="ECO:0007669"/>
    <property type="project" value="UniProtKB-KW"/>
</dbReference>
<dbReference type="OrthoDB" id="9945861at2759"/>
<dbReference type="AlphaFoldDB" id="A0A7L1MTT9"/>
<dbReference type="InterPro" id="IPR050199">
    <property type="entry name" value="IgHV"/>
</dbReference>
<dbReference type="SUPFAM" id="SSF48726">
    <property type="entry name" value="Immunoglobulin"/>
    <property type="match status" value="1"/>
</dbReference>
<feature type="non-terminal residue" evidence="6">
    <location>
        <position position="1"/>
    </location>
</feature>
<dbReference type="InterPro" id="IPR013106">
    <property type="entry name" value="Ig_V-set"/>
</dbReference>
<dbReference type="InterPro" id="IPR036179">
    <property type="entry name" value="Ig-like_dom_sf"/>
</dbReference>
<dbReference type="GO" id="GO:0005576">
    <property type="term" value="C:extracellular region"/>
    <property type="evidence" value="ECO:0007669"/>
    <property type="project" value="UniProtKB-ARBA"/>
</dbReference>
<reference evidence="6 7" key="1">
    <citation type="submission" date="2019-09" db="EMBL/GenBank/DDBJ databases">
        <title>Bird 10,000 Genomes (B10K) Project - Family phase.</title>
        <authorList>
            <person name="Zhang G."/>
        </authorList>
    </citation>
    <scope>NUCLEOTIDE SEQUENCE [LARGE SCALE GENOMIC DNA]</scope>
    <source>
        <strain evidence="6">B10K-DU-002-23</strain>
        <tissue evidence="6">Muscle</tissue>
    </source>
</reference>
<proteinExistence type="predicted"/>
<dbReference type="EMBL" id="VXBU01019404">
    <property type="protein sequence ID" value="NXN90575.1"/>
    <property type="molecule type" value="Genomic_DNA"/>
</dbReference>
<sequence length="93" mass="10790">SWSAHGSFLLSAAVTGQVALEQVPREQTLREGDPGTFQCSMKGGDMSSYYMYWYRQRPRRSLEWIYREGDYYGEGFQDHFKGRVDSSKNSFTL</sequence>
<feature type="non-terminal residue" evidence="6">
    <location>
        <position position="93"/>
    </location>
</feature>
<dbReference type="PANTHER" id="PTHR23266">
    <property type="entry name" value="IMMUNOGLOBULIN HEAVY CHAIN"/>
    <property type="match status" value="1"/>
</dbReference>
<protein>
    <submittedName>
        <fullName evidence="6">HV01 protein</fullName>
    </submittedName>
</protein>
<accession>A0A7L1MTT9</accession>
<evidence type="ECO:0000256" key="2">
    <source>
        <dbReference type="ARBA" id="ARBA00023130"/>
    </source>
</evidence>
<dbReference type="Proteomes" id="UP000532545">
    <property type="component" value="Unassembled WGS sequence"/>
</dbReference>
<comment type="caution">
    <text evidence="6">The sequence shown here is derived from an EMBL/GenBank/DDBJ whole genome shotgun (WGS) entry which is preliminary data.</text>
</comment>
<dbReference type="InterPro" id="IPR007110">
    <property type="entry name" value="Ig-like_dom"/>
</dbReference>
<dbReference type="Pfam" id="PF07686">
    <property type="entry name" value="V-set"/>
    <property type="match status" value="1"/>
</dbReference>
<evidence type="ECO:0000313" key="7">
    <source>
        <dbReference type="Proteomes" id="UP000532545"/>
    </source>
</evidence>
<evidence type="ECO:0000259" key="5">
    <source>
        <dbReference type="PROSITE" id="PS50835"/>
    </source>
</evidence>